<dbReference type="EMBL" id="WHPF01000015">
    <property type="protein sequence ID" value="NNV57434.1"/>
    <property type="molecule type" value="Genomic_DNA"/>
</dbReference>
<name>A0A8J8FJE8_9BACT</name>
<dbReference type="Pfam" id="PF10604">
    <property type="entry name" value="Polyketide_cyc2"/>
    <property type="match status" value="1"/>
</dbReference>
<proteinExistence type="predicted"/>
<dbReference type="InterPro" id="IPR023393">
    <property type="entry name" value="START-like_dom_sf"/>
</dbReference>
<protein>
    <submittedName>
        <fullName evidence="1">Polyketide cyclase</fullName>
    </submittedName>
</protein>
<dbReference type="AlphaFoldDB" id="A0A8J8FJE8"/>
<dbReference type="RefSeq" id="WP_171609380.1">
    <property type="nucleotide sequence ID" value="NZ_WHPF01000015.1"/>
</dbReference>
<dbReference type="Gene3D" id="3.30.530.20">
    <property type="match status" value="1"/>
</dbReference>
<keyword evidence="2" id="KW-1185">Reference proteome</keyword>
<evidence type="ECO:0000313" key="2">
    <source>
        <dbReference type="Proteomes" id="UP000598971"/>
    </source>
</evidence>
<dbReference type="Proteomes" id="UP000598971">
    <property type="component" value="Unassembled WGS sequence"/>
</dbReference>
<dbReference type="SUPFAM" id="SSF55961">
    <property type="entry name" value="Bet v1-like"/>
    <property type="match status" value="1"/>
</dbReference>
<comment type="caution">
    <text evidence="1">The sequence shown here is derived from an EMBL/GenBank/DDBJ whole genome shotgun (WGS) entry which is preliminary data.</text>
</comment>
<accession>A0A8J8FJE8</accession>
<sequence>MTTILIILAAIILVVFIAHLLAKKEMNIVKEITIQKPADQVYAYLKLTKNQDYFSTWNMLDPSMKKEYEGSDGQVGFIYRWDSATNKNVGAGEQEIIKMEEGKSIDYKLQFLRPMKNTAYSGFLITATNSQSTTVQWRFYGPTKFPMTIFKSVFEKMLGKDLEKGLATLKQVLEN</sequence>
<organism evidence="1 2">
    <name type="scientific">Limnovirga soli</name>
    <dbReference type="NCBI Taxonomy" id="2656915"/>
    <lineage>
        <taxon>Bacteria</taxon>
        <taxon>Pseudomonadati</taxon>
        <taxon>Bacteroidota</taxon>
        <taxon>Chitinophagia</taxon>
        <taxon>Chitinophagales</taxon>
        <taxon>Chitinophagaceae</taxon>
        <taxon>Limnovirga</taxon>
    </lineage>
</organism>
<dbReference type="CDD" id="cd07818">
    <property type="entry name" value="SRPBCC_1"/>
    <property type="match status" value="1"/>
</dbReference>
<evidence type="ECO:0000313" key="1">
    <source>
        <dbReference type="EMBL" id="NNV57434.1"/>
    </source>
</evidence>
<gene>
    <name evidence="1" type="ORF">GD597_18320</name>
</gene>
<reference evidence="1" key="1">
    <citation type="submission" date="2019-10" db="EMBL/GenBank/DDBJ databases">
        <title>Draft genome sequence of Panacibacter sp. KCS-6.</title>
        <authorList>
            <person name="Yim K.J."/>
        </authorList>
    </citation>
    <scope>NUCLEOTIDE SEQUENCE</scope>
    <source>
        <strain evidence="1">KCS-6</strain>
    </source>
</reference>
<dbReference type="InterPro" id="IPR019587">
    <property type="entry name" value="Polyketide_cyclase/dehydratase"/>
</dbReference>